<dbReference type="SUPFAM" id="SSF81665">
    <property type="entry name" value="Calcium ATPase, transmembrane domain M"/>
    <property type="match status" value="1"/>
</dbReference>
<keyword evidence="6 16" id="KW-0479">Metal-binding</keyword>
<reference evidence="18 19" key="1">
    <citation type="journal article" date="2011" name="Stand. Genomic Sci.">
        <title>Non-contiguous finished genome sequence and contextual data of the filamentous soil bacterium Ktedonobacter racemifer type strain (SOSP1-21).</title>
        <authorList>
            <person name="Chang Y.J."/>
            <person name="Land M."/>
            <person name="Hauser L."/>
            <person name="Chertkov O."/>
            <person name="Del Rio T.G."/>
            <person name="Nolan M."/>
            <person name="Copeland A."/>
            <person name="Tice H."/>
            <person name="Cheng J.F."/>
            <person name="Lucas S."/>
            <person name="Han C."/>
            <person name="Goodwin L."/>
            <person name="Pitluck S."/>
            <person name="Ivanova N."/>
            <person name="Ovchinikova G."/>
            <person name="Pati A."/>
            <person name="Chen A."/>
            <person name="Palaniappan K."/>
            <person name="Mavromatis K."/>
            <person name="Liolios K."/>
            <person name="Brettin T."/>
            <person name="Fiebig A."/>
            <person name="Rohde M."/>
            <person name="Abt B."/>
            <person name="Goker M."/>
            <person name="Detter J.C."/>
            <person name="Woyke T."/>
            <person name="Bristow J."/>
            <person name="Eisen J.A."/>
            <person name="Markowitz V."/>
            <person name="Hugenholtz P."/>
            <person name="Kyrpides N.C."/>
            <person name="Klenk H.P."/>
            <person name="Lapidus A."/>
        </authorList>
    </citation>
    <scope>NUCLEOTIDE SEQUENCE [LARGE SCALE GENOMIC DNA]</scope>
    <source>
        <strain evidence="19">DSM 44963</strain>
    </source>
</reference>
<evidence type="ECO:0000256" key="9">
    <source>
        <dbReference type="ARBA" id="ARBA00022840"/>
    </source>
</evidence>
<dbReference type="GO" id="GO:0005524">
    <property type="term" value="F:ATP binding"/>
    <property type="evidence" value="ECO:0007669"/>
    <property type="project" value="UniProtKB-UniRule"/>
</dbReference>
<dbReference type="Gene3D" id="2.70.150.10">
    <property type="entry name" value="Calcium-transporting ATPase, cytoplasmic transduction domain A"/>
    <property type="match status" value="1"/>
</dbReference>
<evidence type="ECO:0000256" key="4">
    <source>
        <dbReference type="ARBA" id="ARBA00022448"/>
    </source>
</evidence>
<dbReference type="NCBIfam" id="TIGR01525">
    <property type="entry name" value="ATPase-IB_hvy"/>
    <property type="match status" value="1"/>
</dbReference>
<evidence type="ECO:0000256" key="15">
    <source>
        <dbReference type="ARBA" id="ARBA00033239"/>
    </source>
</evidence>
<evidence type="ECO:0000256" key="6">
    <source>
        <dbReference type="ARBA" id="ARBA00022723"/>
    </source>
</evidence>
<evidence type="ECO:0000256" key="3">
    <source>
        <dbReference type="ARBA" id="ARBA00015102"/>
    </source>
</evidence>
<dbReference type="Gene3D" id="3.40.50.1000">
    <property type="entry name" value="HAD superfamily/HAD-like"/>
    <property type="match status" value="1"/>
</dbReference>
<evidence type="ECO:0000256" key="1">
    <source>
        <dbReference type="ARBA" id="ARBA00004651"/>
    </source>
</evidence>
<dbReference type="PANTHER" id="PTHR48085:SF5">
    <property type="entry name" value="CADMIUM_ZINC-TRANSPORTING ATPASE HMA4-RELATED"/>
    <property type="match status" value="1"/>
</dbReference>
<dbReference type="Gene3D" id="3.30.70.100">
    <property type="match status" value="2"/>
</dbReference>
<dbReference type="InterPro" id="IPR006121">
    <property type="entry name" value="HMA_dom"/>
</dbReference>
<dbReference type="InterPro" id="IPR008250">
    <property type="entry name" value="ATPase_P-typ_transduc_dom_A_sf"/>
</dbReference>
<protein>
    <recommendedName>
        <fullName evidence="3">Copper-exporting P-type ATPase</fullName>
    </recommendedName>
    <alternativeName>
        <fullName evidence="14">Copper-exporting P-type ATPase A</fullName>
    </alternativeName>
    <alternativeName>
        <fullName evidence="15">Cu(+)-exporting ATPase</fullName>
    </alternativeName>
</protein>
<dbReference type="InterPro" id="IPR044492">
    <property type="entry name" value="P_typ_ATPase_HD_dom"/>
</dbReference>
<evidence type="ECO:0000259" key="17">
    <source>
        <dbReference type="PROSITE" id="PS50846"/>
    </source>
</evidence>
<feature type="transmembrane region" description="Helical" evidence="16">
    <location>
        <begin position="202"/>
        <end position="221"/>
    </location>
</feature>
<evidence type="ECO:0000256" key="16">
    <source>
        <dbReference type="RuleBase" id="RU362081"/>
    </source>
</evidence>
<evidence type="ECO:0000313" key="19">
    <source>
        <dbReference type="Proteomes" id="UP000004508"/>
    </source>
</evidence>
<dbReference type="SFLD" id="SFLDF00027">
    <property type="entry name" value="p-type_atpase"/>
    <property type="match status" value="1"/>
</dbReference>
<dbReference type="SUPFAM" id="SSF56784">
    <property type="entry name" value="HAD-like"/>
    <property type="match status" value="1"/>
</dbReference>
<feature type="transmembrane region" description="Helical" evidence="16">
    <location>
        <begin position="169"/>
        <end position="190"/>
    </location>
</feature>
<comment type="similarity">
    <text evidence="2 16">Belongs to the cation transport ATPase (P-type) (TC 3.A.3) family. Type IB subfamily.</text>
</comment>
<feature type="transmembrane region" description="Helical" evidence="16">
    <location>
        <begin position="241"/>
        <end position="264"/>
    </location>
</feature>
<dbReference type="EMBL" id="ADVG01000002">
    <property type="protein sequence ID" value="EFH86106.1"/>
    <property type="molecule type" value="Genomic_DNA"/>
</dbReference>
<evidence type="ECO:0000256" key="13">
    <source>
        <dbReference type="ARBA" id="ARBA00023136"/>
    </source>
</evidence>
<dbReference type="InterPro" id="IPR023214">
    <property type="entry name" value="HAD_sf"/>
</dbReference>
<dbReference type="PRINTS" id="PR00120">
    <property type="entry name" value="HATPASE"/>
</dbReference>
<keyword evidence="9 16" id="KW-0067">ATP-binding</keyword>
<evidence type="ECO:0000313" key="18">
    <source>
        <dbReference type="EMBL" id="EFH86106.1"/>
    </source>
</evidence>
<dbReference type="NCBIfam" id="TIGR01494">
    <property type="entry name" value="ATPase_P-type"/>
    <property type="match status" value="1"/>
</dbReference>
<dbReference type="InterPro" id="IPR051014">
    <property type="entry name" value="Cation_Transport_ATPase_IB"/>
</dbReference>
<keyword evidence="4" id="KW-0813">Transport</keyword>
<dbReference type="PROSITE" id="PS00154">
    <property type="entry name" value="ATPASE_E1_E2"/>
    <property type="match status" value="1"/>
</dbReference>
<dbReference type="CDD" id="cd00371">
    <property type="entry name" value="HMA"/>
    <property type="match status" value="2"/>
</dbReference>
<keyword evidence="8 16" id="KW-0547">Nucleotide-binding</keyword>
<keyword evidence="5 16" id="KW-0812">Transmembrane</keyword>
<evidence type="ECO:0000256" key="5">
    <source>
        <dbReference type="ARBA" id="ARBA00022692"/>
    </source>
</evidence>
<dbReference type="RefSeq" id="WP_007910126.1">
    <property type="nucleotide sequence ID" value="NZ_ADVG01000002.1"/>
</dbReference>
<evidence type="ECO:0000256" key="7">
    <source>
        <dbReference type="ARBA" id="ARBA00022737"/>
    </source>
</evidence>
<dbReference type="FunFam" id="2.70.150.10:FF:000002">
    <property type="entry name" value="Copper-transporting ATPase 1, putative"/>
    <property type="match status" value="1"/>
</dbReference>
<feature type="transmembrane region" description="Helical" evidence="16">
    <location>
        <begin position="422"/>
        <end position="451"/>
    </location>
</feature>
<keyword evidence="13 16" id="KW-0472">Membrane</keyword>
<evidence type="ECO:0000256" key="10">
    <source>
        <dbReference type="ARBA" id="ARBA00022967"/>
    </source>
</evidence>
<dbReference type="InterPro" id="IPR036412">
    <property type="entry name" value="HAD-like_sf"/>
</dbReference>
<evidence type="ECO:0000256" key="8">
    <source>
        <dbReference type="ARBA" id="ARBA00022741"/>
    </source>
</evidence>
<proteinExistence type="inferred from homology"/>
<gene>
    <name evidence="18" type="ORF">Krac_7380</name>
</gene>
<sequence length="784" mass="83941">MNDLVPPDSRRLMEFSVRGMDCAECTQHVQYALSALPGVQEAQVYLSSEKAVVRYDPTVVNTSAFRQAVEGAGYTLVLPLRTVEMKIAGMDCTECTQHVQHALATLPGVASAQVYLSSEKAVIQYDPTQVTLPAFHQAVEAAGYSIVSEGAVQEGTSASPTLGSFTRPILTLFALVFGVVLLVVIVGEWLGWMERITDLVPWYVGWALVLLAGSPIFWNVIKAALRRQVISHTLMSLGVLAALIVGQWTTAAVVVFFMHIGNFAENFTTERSRRALKHLTSMAPKTARLEREGSEMEFPMSEVQQGDIVIVRPGEAIPVDGVVISGQATINQAAITGESMPIEVEQGHHVFAATIATLGSLRIQTTQVGTETTFGRVIKMVEEAEAHRADVQRLADRFSAYFLPLVASIAALTFLISRNPLATASVLVVACSCSLALATPVAMLASIGAAAKRGLLIKGGKYLEVLARADVLLLDKTGTVTVGRPQITDIVAIGSLTSSEVLQLAASAERYSEHPLAEAVRAKATEEKIILLSTEQFEAIPGQGIRARVSGRALVVGNARLIPSGLDLVESTQLEAQGKTLLFIEQDGELVGLLGASDTVRPEVPEALAEVKRQGVKRIELLTGDNERVASALAHQLGIGYQANLLPEDKIRLVKEYQTKGHTVVMVGDGVNDAPALAQADVGMAMGVAGTDVAMDAAHMALMRNDWRLVPEAFAIAHRTMRVVKMNIGFTALYNLVGLSLAAFGLLPPILAAAAQSLPDLGILANSSRLLRQKRPVLVHKEKG</sequence>
<dbReference type="AlphaFoldDB" id="D6TS33"/>
<keyword evidence="12" id="KW-0406">Ion transport</keyword>
<keyword evidence="11 16" id="KW-1133">Transmembrane helix</keyword>
<evidence type="ECO:0000256" key="2">
    <source>
        <dbReference type="ARBA" id="ARBA00006024"/>
    </source>
</evidence>
<dbReference type="InterPro" id="IPR023299">
    <property type="entry name" value="ATPase_P-typ_cyto_dom_N"/>
</dbReference>
<dbReference type="Pfam" id="PF00702">
    <property type="entry name" value="Hydrolase"/>
    <property type="match status" value="1"/>
</dbReference>
<comment type="caution">
    <text evidence="18">The sequence shown here is derived from an EMBL/GenBank/DDBJ whole genome shotgun (WGS) entry which is preliminary data.</text>
</comment>
<feature type="transmembrane region" description="Helical" evidence="16">
    <location>
        <begin position="728"/>
        <end position="751"/>
    </location>
</feature>
<dbReference type="GO" id="GO:0016887">
    <property type="term" value="F:ATP hydrolysis activity"/>
    <property type="evidence" value="ECO:0007669"/>
    <property type="project" value="InterPro"/>
</dbReference>
<dbReference type="NCBIfam" id="TIGR01512">
    <property type="entry name" value="ATPase-IB2_Cd"/>
    <property type="match status" value="1"/>
</dbReference>
<dbReference type="PROSITE" id="PS50846">
    <property type="entry name" value="HMA_2"/>
    <property type="match status" value="2"/>
</dbReference>
<keyword evidence="7" id="KW-0677">Repeat</keyword>
<dbReference type="NCBIfam" id="TIGR00003">
    <property type="entry name" value="copper ion binding protein"/>
    <property type="match status" value="2"/>
</dbReference>
<dbReference type="InParanoid" id="D6TS33"/>
<dbReference type="SUPFAM" id="SSF55008">
    <property type="entry name" value="HMA, heavy metal-associated domain"/>
    <property type="match status" value="2"/>
</dbReference>
<dbReference type="GO" id="GO:0005886">
    <property type="term" value="C:plasma membrane"/>
    <property type="evidence" value="ECO:0007669"/>
    <property type="project" value="UniProtKB-SubCell"/>
</dbReference>
<accession>D6TS33</accession>
<name>D6TS33_KTERA</name>
<dbReference type="GO" id="GO:0005507">
    <property type="term" value="F:copper ion binding"/>
    <property type="evidence" value="ECO:0007669"/>
    <property type="project" value="InterPro"/>
</dbReference>
<dbReference type="Pfam" id="PF00122">
    <property type="entry name" value="E1-E2_ATPase"/>
    <property type="match status" value="1"/>
</dbReference>
<dbReference type="GO" id="GO:0019829">
    <property type="term" value="F:ATPase-coupled monoatomic cation transmembrane transporter activity"/>
    <property type="evidence" value="ECO:0007669"/>
    <property type="project" value="InterPro"/>
</dbReference>
<evidence type="ECO:0000256" key="11">
    <source>
        <dbReference type="ARBA" id="ARBA00022989"/>
    </source>
</evidence>
<dbReference type="PANTHER" id="PTHR48085">
    <property type="entry name" value="CADMIUM/ZINC-TRANSPORTING ATPASE HMA2-RELATED"/>
    <property type="match status" value="1"/>
</dbReference>
<keyword evidence="10" id="KW-1278">Translocase</keyword>
<feature type="transmembrane region" description="Helical" evidence="16">
    <location>
        <begin position="398"/>
        <end position="416"/>
    </location>
</feature>
<dbReference type="InterPro" id="IPR027256">
    <property type="entry name" value="P-typ_ATPase_IB"/>
</dbReference>
<dbReference type="eggNOG" id="COG2217">
    <property type="taxonomic scope" value="Bacteria"/>
</dbReference>
<dbReference type="Proteomes" id="UP000004508">
    <property type="component" value="Unassembled WGS sequence"/>
</dbReference>
<dbReference type="InterPro" id="IPR023298">
    <property type="entry name" value="ATPase_P-typ_TM_dom_sf"/>
</dbReference>
<comment type="subcellular location">
    <subcellularLocation>
        <location evidence="1">Cell membrane</location>
        <topology evidence="1">Multi-pass membrane protein</topology>
    </subcellularLocation>
</comment>
<dbReference type="InterPro" id="IPR059000">
    <property type="entry name" value="ATPase_P-type_domA"/>
</dbReference>
<dbReference type="NCBIfam" id="TIGR01511">
    <property type="entry name" value="ATPase-IB1_Cu"/>
    <property type="match status" value="1"/>
</dbReference>
<dbReference type="PRINTS" id="PR00119">
    <property type="entry name" value="CATATPASE"/>
</dbReference>
<dbReference type="SFLD" id="SFLDS00003">
    <property type="entry name" value="Haloacid_Dehalogenase"/>
    <property type="match status" value="1"/>
</dbReference>
<dbReference type="SUPFAM" id="SSF81653">
    <property type="entry name" value="Calcium ATPase, transduction domain A"/>
    <property type="match status" value="1"/>
</dbReference>
<dbReference type="InterPro" id="IPR018303">
    <property type="entry name" value="ATPase_P-typ_P_site"/>
</dbReference>
<organism evidence="18 19">
    <name type="scientific">Ktedonobacter racemifer DSM 44963</name>
    <dbReference type="NCBI Taxonomy" id="485913"/>
    <lineage>
        <taxon>Bacteria</taxon>
        <taxon>Bacillati</taxon>
        <taxon>Chloroflexota</taxon>
        <taxon>Ktedonobacteria</taxon>
        <taxon>Ktedonobacterales</taxon>
        <taxon>Ktedonobacteraceae</taxon>
        <taxon>Ktedonobacter</taxon>
    </lineage>
</organism>
<evidence type="ECO:0000256" key="12">
    <source>
        <dbReference type="ARBA" id="ARBA00023065"/>
    </source>
</evidence>
<dbReference type="Gene3D" id="3.40.1110.10">
    <property type="entry name" value="Calcium-transporting ATPase, cytoplasmic domain N"/>
    <property type="match status" value="1"/>
</dbReference>
<dbReference type="InterPro" id="IPR006122">
    <property type="entry name" value="HMA_Cu_ion-bd"/>
</dbReference>
<dbReference type="InterPro" id="IPR001757">
    <property type="entry name" value="P_typ_ATPase"/>
</dbReference>
<dbReference type="Pfam" id="PF00403">
    <property type="entry name" value="HMA"/>
    <property type="match status" value="2"/>
</dbReference>
<feature type="domain" description="HMA" evidence="17">
    <location>
        <begin position="81"/>
        <end position="147"/>
    </location>
</feature>
<feature type="domain" description="HMA" evidence="17">
    <location>
        <begin position="11"/>
        <end position="77"/>
    </location>
</feature>
<dbReference type="SFLD" id="SFLDG00002">
    <property type="entry name" value="C1.7:_P-type_atpase_like"/>
    <property type="match status" value="1"/>
</dbReference>
<keyword evidence="16" id="KW-1003">Cell membrane</keyword>
<dbReference type="STRING" id="485913.Krac_7380"/>
<keyword evidence="19" id="KW-1185">Reference proteome</keyword>
<dbReference type="FunFam" id="3.30.70.100:FF:000001">
    <property type="entry name" value="ATPase copper transporting beta"/>
    <property type="match status" value="2"/>
</dbReference>
<evidence type="ECO:0000256" key="14">
    <source>
        <dbReference type="ARBA" id="ARBA00029719"/>
    </source>
</evidence>
<dbReference type="InterPro" id="IPR036163">
    <property type="entry name" value="HMA_dom_sf"/>
</dbReference>